<dbReference type="InterPro" id="IPR038591">
    <property type="entry name" value="NolW-like_sf"/>
</dbReference>
<feature type="region of interest" description="Disordered" evidence="1">
    <location>
        <begin position="387"/>
        <end position="415"/>
    </location>
</feature>
<dbReference type="Proteomes" id="UP000002169">
    <property type="component" value="Chromosome 2"/>
</dbReference>
<evidence type="ECO:0000313" key="3">
    <source>
        <dbReference type="Proteomes" id="UP000002169"/>
    </source>
</evidence>
<dbReference type="InterPro" id="IPR050810">
    <property type="entry name" value="Bact_Secretion_Sys_Channel"/>
</dbReference>
<dbReference type="Gene3D" id="3.55.50.30">
    <property type="match status" value="1"/>
</dbReference>
<gene>
    <name evidence="2" type="ordered locus">Bcenmc03_5921</name>
</gene>
<proteinExistence type="predicted"/>
<dbReference type="RefSeq" id="WP_012339988.1">
    <property type="nucleotide sequence ID" value="NC_010515.1"/>
</dbReference>
<dbReference type="GO" id="GO:0015627">
    <property type="term" value="C:type II protein secretion system complex"/>
    <property type="evidence" value="ECO:0007669"/>
    <property type="project" value="TreeGrafter"/>
</dbReference>
<feature type="compositionally biased region" description="Low complexity" evidence="1">
    <location>
        <begin position="398"/>
        <end position="415"/>
    </location>
</feature>
<accession>B1K4U7</accession>
<dbReference type="EMBL" id="CP000959">
    <property type="protein sequence ID" value="ACA95042.1"/>
    <property type="molecule type" value="Genomic_DNA"/>
</dbReference>
<dbReference type="PANTHER" id="PTHR30332">
    <property type="entry name" value="PROBABLE GENERAL SECRETION PATHWAY PROTEIN D"/>
    <property type="match status" value="1"/>
</dbReference>
<dbReference type="Gene3D" id="3.30.1370.120">
    <property type="match status" value="1"/>
</dbReference>
<reference evidence="3" key="1">
    <citation type="submission" date="2008-02" db="EMBL/GenBank/DDBJ databases">
        <title>Complete sequence of chromosome 2 of Burkholderia cenocepacia MC0-3.</title>
        <authorList>
            <person name="Copeland A."/>
            <person name="Lucas S."/>
            <person name="Lapidus A."/>
            <person name="Barry K."/>
            <person name="Bruce D."/>
            <person name="Goodwin L."/>
            <person name="Glavina del Rio T."/>
            <person name="Dalin E."/>
            <person name="Tice H."/>
            <person name="Pitluck S."/>
            <person name="Chain P."/>
            <person name="Malfatti S."/>
            <person name="Shin M."/>
            <person name="Vergez L."/>
            <person name="Schmutz J."/>
            <person name="Larimer F."/>
            <person name="Land M."/>
            <person name="Hauser L."/>
            <person name="Kyrpides N."/>
            <person name="Mikhailova N."/>
            <person name="Tiedje J."/>
            <person name="Richardson P."/>
        </authorList>
    </citation>
    <scope>NUCLEOTIDE SEQUENCE [LARGE SCALE GENOMIC DNA]</scope>
    <source>
        <strain evidence="3">MC0-3</strain>
    </source>
</reference>
<evidence type="ECO:0000313" key="2">
    <source>
        <dbReference type="EMBL" id="ACA95042.1"/>
    </source>
</evidence>
<organism evidence="2 3">
    <name type="scientific">Burkholderia orbicola (strain MC0-3)</name>
    <dbReference type="NCBI Taxonomy" id="406425"/>
    <lineage>
        <taxon>Bacteria</taxon>
        <taxon>Pseudomonadati</taxon>
        <taxon>Pseudomonadota</taxon>
        <taxon>Betaproteobacteria</taxon>
        <taxon>Burkholderiales</taxon>
        <taxon>Burkholderiaceae</taxon>
        <taxon>Burkholderia</taxon>
        <taxon>Burkholderia cepacia complex</taxon>
        <taxon>Burkholderia orbicola</taxon>
    </lineage>
</organism>
<feature type="region of interest" description="Disordered" evidence="1">
    <location>
        <begin position="1"/>
        <end position="66"/>
    </location>
</feature>
<feature type="compositionally biased region" description="Low complexity" evidence="1">
    <location>
        <begin position="21"/>
        <end position="34"/>
    </location>
</feature>
<dbReference type="AlphaFoldDB" id="B1K4U7"/>
<name>B1K4U7_BURO0</name>
<dbReference type="HOGENOM" id="CLU_532845_0_0_4"/>
<sequence length="511" mass="52988">MLLHLACGEPEPAAPAPRPAPASAVSAPAATAPPHARRTTRGHSAGKAASDTRAVAPPPRRRSPDCRAHACALPNMPPWSSAPYRYSTSGASLPDTLRALSAATHVPIAFDAGLPGRVEGRFELPPQRFVEMLAHGYGLVWYYDGTVLHVDAAGTQTTLIVRLNYARPTDLHALLAQTGIDDVRFVARDDAPARGLITFRGPPAWIALVGRAAQRLDADARARVKTAVRIVPLHYGNAADRSAFANGRSNVVQGVASRAARVLDPHDSLRATITEYEAPLPVLGADAGTNAVLVRDRPERLDADVRAIIALDRPRQHVGLGLLVAEVDTDALGAIGLGAPGATVMRARAARNLGAALRGTPGVRMLTDSALQTDDGVAVAWERHAEQPVAPTGGQRDTAASDGTAAAAVAASDPGPATDDALRIVPALDMRTDPPRVVLAVEWRGATIDVARASIGPGEMLAMVEPGASAPAAGHGAMRVILLAPHPVDGCASLADTGERAPPGQPAAACR</sequence>
<dbReference type="GO" id="GO:0009306">
    <property type="term" value="P:protein secretion"/>
    <property type="evidence" value="ECO:0007669"/>
    <property type="project" value="TreeGrafter"/>
</dbReference>
<dbReference type="KEGG" id="bcm:Bcenmc03_5921"/>
<protein>
    <submittedName>
        <fullName evidence="2">Type II/III secretion system family protein</fullName>
    </submittedName>
</protein>
<evidence type="ECO:0000256" key="1">
    <source>
        <dbReference type="SAM" id="MobiDB-lite"/>
    </source>
</evidence>
<dbReference type="PANTHER" id="PTHR30332:SF5">
    <property type="entry name" value="SPI-1 TYPE 3 SECRETION SYSTEM SECRETIN"/>
    <property type="match status" value="1"/>
</dbReference>